<organism evidence="1 2">
    <name type="scientific">Cichorium intybus</name>
    <name type="common">Chicory</name>
    <dbReference type="NCBI Taxonomy" id="13427"/>
    <lineage>
        <taxon>Eukaryota</taxon>
        <taxon>Viridiplantae</taxon>
        <taxon>Streptophyta</taxon>
        <taxon>Embryophyta</taxon>
        <taxon>Tracheophyta</taxon>
        <taxon>Spermatophyta</taxon>
        <taxon>Magnoliopsida</taxon>
        <taxon>eudicotyledons</taxon>
        <taxon>Gunneridae</taxon>
        <taxon>Pentapetalae</taxon>
        <taxon>asterids</taxon>
        <taxon>campanulids</taxon>
        <taxon>Asterales</taxon>
        <taxon>Asteraceae</taxon>
        <taxon>Cichorioideae</taxon>
        <taxon>Cichorieae</taxon>
        <taxon>Cichoriinae</taxon>
        <taxon>Cichorium</taxon>
    </lineage>
</organism>
<comment type="caution">
    <text evidence="1">The sequence shown here is derived from an EMBL/GenBank/DDBJ whole genome shotgun (WGS) entry which is preliminary data.</text>
</comment>
<dbReference type="EMBL" id="CM042014">
    <property type="protein sequence ID" value="KAI3723951.1"/>
    <property type="molecule type" value="Genomic_DNA"/>
</dbReference>
<gene>
    <name evidence="1" type="ORF">L2E82_35714</name>
</gene>
<dbReference type="Proteomes" id="UP001055811">
    <property type="component" value="Linkage Group LG06"/>
</dbReference>
<protein>
    <submittedName>
        <fullName evidence="1">Uncharacterized protein</fullName>
    </submittedName>
</protein>
<name>A0ACB9BPI9_CICIN</name>
<reference evidence="1 2" key="2">
    <citation type="journal article" date="2022" name="Mol. Ecol. Resour.">
        <title>The genomes of chicory, endive, great burdock and yacon provide insights into Asteraceae paleo-polyploidization history and plant inulin production.</title>
        <authorList>
            <person name="Fan W."/>
            <person name="Wang S."/>
            <person name="Wang H."/>
            <person name="Wang A."/>
            <person name="Jiang F."/>
            <person name="Liu H."/>
            <person name="Zhao H."/>
            <person name="Xu D."/>
            <person name="Zhang Y."/>
        </authorList>
    </citation>
    <scope>NUCLEOTIDE SEQUENCE [LARGE SCALE GENOMIC DNA]</scope>
    <source>
        <strain evidence="2">cv. Punajuju</strain>
        <tissue evidence="1">Leaves</tissue>
    </source>
</reference>
<sequence>MLTRCSTKCELRNPYVDYCVSQSYLNLLTSDPSYLCFSFSLLRKIIKFVSILKVLMGPRWKGKGSEAKALQNPMSKTISDLQSSLIKSNSEGILSGSSVLLATNPDQTDLLNQSCFGRPIITVDKDKQWFQLTLEEAFYLSFSLNCIKIVTGDSITKTNKELWDYMISKRVNFPDFFKTYSHLRSKNWVVRSGCQYGVDFVAYCHHPSLVHSQYGVLVFSDENRNRNGNGNGNGNDRLRVWSDFQCTLRLSGSVAKTLLILYVNKNGESGFDSLSCLENFSVEERTITRWNPERCREDQFVVEDCNK</sequence>
<reference evidence="2" key="1">
    <citation type="journal article" date="2022" name="Mol. Ecol. Resour.">
        <title>The genomes of chicory, endive, great burdock and yacon provide insights into Asteraceae palaeo-polyploidization history and plant inulin production.</title>
        <authorList>
            <person name="Fan W."/>
            <person name="Wang S."/>
            <person name="Wang H."/>
            <person name="Wang A."/>
            <person name="Jiang F."/>
            <person name="Liu H."/>
            <person name="Zhao H."/>
            <person name="Xu D."/>
            <person name="Zhang Y."/>
        </authorList>
    </citation>
    <scope>NUCLEOTIDE SEQUENCE [LARGE SCALE GENOMIC DNA]</scope>
    <source>
        <strain evidence="2">cv. Punajuju</strain>
    </source>
</reference>
<evidence type="ECO:0000313" key="1">
    <source>
        <dbReference type="EMBL" id="KAI3723951.1"/>
    </source>
</evidence>
<evidence type="ECO:0000313" key="2">
    <source>
        <dbReference type="Proteomes" id="UP001055811"/>
    </source>
</evidence>
<keyword evidence="2" id="KW-1185">Reference proteome</keyword>
<proteinExistence type="predicted"/>
<accession>A0ACB9BPI9</accession>